<evidence type="ECO:0000313" key="2">
    <source>
        <dbReference type="Proteomes" id="UP000256779"/>
    </source>
</evidence>
<protein>
    <submittedName>
        <fullName evidence="1">Uncharacterized protein</fullName>
    </submittedName>
</protein>
<sequence length="160" mass="18373">MKALDATNWFKDVGNRLKMLSGFFHNIDHFKKEVSNLDKSSLYLVMDEPKGGLSGQSNENIRDGQKFGFFIFSHVSNNDWEAEDAVYDQAKTAALKILGKVYHERLNQEGLFRFGNIDGVDYMKVGPEYSKWFGCFCTFTVSDNANDQLVYDENDWEPLT</sequence>
<comment type="caution">
    <text evidence="1">The sequence shown here is derived from an EMBL/GenBank/DDBJ whole genome shotgun (WGS) entry which is preliminary data.</text>
</comment>
<evidence type="ECO:0000313" key="1">
    <source>
        <dbReference type="EMBL" id="REE01107.1"/>
    </source>
</evidence>
<gene>
    <name evidence="1" type="ORF">C7460_104127</name>
</gene>
<dbReference type="RefSeq" id="WP_115867195.1">
    <property type="nucleotide sequence ID" value="NZ_QREG01000004.1"/>
</dbReference>
<dbReference type="EMBL" id="QREG01000004">
    <property type="protein sequence ID" value="REE01107.1"/>
    <property type="molecule type" value="Genomic_DNA"/>
</dbReference>
<dbReference type="Proteomes" id="UP000256779">
    <property type="component" value="Unassembled WGS sequence"/>
</dbReference>
<reference evidence="1 2" key="1">
    <citation type="submission" date="2018-07" db="EMBL/GenBank/DDBJ databases">
        <title>Genomic Encyclopedia of Type Strains, Phase IV (KMG-IV): sequencing the most valuable type-strain genomes for metagenomic binning, comparative biology and taxonomic classification.</title>
        <authorList>
            <person name="Goeker M."/>
        </authorList>
    </citation>
    <scope>NUCLEOTIDE SEQUENCE [LARGE SCALE GENOMIC DNA]</scope>
    <source>
        <strain evidence="1 2">DSM 4134</strain>
    </source>
</reference>
<accession>A0A3D9L8A6</accession>
<dbReference type="AlphaFoldDB" id="A0A3D9L8A6"/>
<organism evidence="1 2">
    <name type="scientific">Marinoscillum furvescens DSM 4134</name>
    <dbReference type="NCBI Taxonomy" id="1122208"/>
    <lineage>
        <taxon>Bacteria</taxon>
        <taxon>Pseudomonadati</taxon>
        <taxon>Bacteroidota</taxon>
        <taxon>Cytophagia</taxon>
        <taxon>Cytophagales</taxon>
        <taxon>Reichenbachiellaceae</taxon>
        <taxon>Marinoscillum</taxon>
    </lineage>
</organism>
<proteinExistence type="predicted"/>
<name>A0A3D9L8A6_MARFU</name>
<keyword evidence="2" id="KW-1185">Reference proteome</keyword>